<reference evidence="5 6" key="1">
    <citation type="journal article" date="2007" name="Appl. Environ. Microbiol.">
        <title>Genome sequence of the cellulolytic gliding bacterium Cytophaga hutchinsonii.</title>
        <authorList>
            <person name="Xie G."/>
            <person name="Bruce D.C."/>
            <person name="Challacombe J.F."/>
            <person name="Chertkov O."/>
            <person name="Detter J.C."/>
            <person name="Gilna P."/>
            <person name="Han C.S."/>
            <person name="Lucas S."/>
            <person name="Misra M."/>
            <person name="Myers G.L."/>
            <person name="Richardson P."/>
            <person name="Tapia R."/>
            <person name="Thayer N."/>
            <person name="Thompson L.S."/>
            <person name="Brettin T.S."/>
            <person name="Henrissat B."/>
            <person name="Wilson D.B."/>
            <person name="McBride M.J."/>
        </authorList>
    </citation>
    <scope>NUCLEOTIDE SEQUENCE [LARGE SCALE GENOMIC DNA]</scope>
    <source>
        <strain evidence="6">ATCC 33406 / DSM 1761 / CIP 103989 / NBRC 15051 / NCIMB 9469 / D465</strain>
    </source>
</reference>
<dbReference type="EC" id="2.3.1.51" evidence="5"/>
<dbReference type="KEGG" id="chu:CHU_2828"/>
<dbReference type="Proteomes" id="UP000001822">
    <property type="component" value="Chromosome"/>
</dbReference>
<dbReference type="OrthoDB" id="9803035at2"/>
<keyword evidence="6" id="KW-1185">Reference proteome</keyword>
<accession>A0A6N4SUS2</accession>
<name>A0A6N4SUS2_CYTH3</name>
<dbReference type="SMART" id="SM00563">
    <property type="entry name" value="PlsC"/>
    <property type="match status" value="1"/>
</dbReference>
<evidence type="ECO:0000256" key="3">
    <source>
        <dbReference type="ARBA" id="ARBA00023315"/>
    </source>
</evidence>
<evidence type="ECO:0000256" key="1">
    <source>
        <dbReference type="ARBA" id="ARBA00005189"/>
    </source>
</evidence>
<dbReference type="AlphaFoldDB" id="A0A6N4SUS2"/>
<evidence type="ECO:0000313" key="5">
    <source>
        <dbReference type="EMBL" id="ABG60076.1"/>
    </source>
</evidence>
<sequence>MVWVWTTFVIVFSCLYIPFCISVQRESWKKYGHFLNKIWAHTVFMFCFLPTKVEWRFKVNKKKQYIYCANHASYLDIPTMCYALPGYNVFIGKSSLGKVPFFGYMFRNLYVSVDRKSSKSKYDTIVQSMQKIDLGYNLAIFPEGTISKNHAPVLMEFKDGAFRIAIEKQVAIVPMTIVNNWLILPDDGNYVPRRRLMKTVVHEPIETTGLTMDDVTWLKEKTKQVIADELRKHFPEIYNEKEKV</sequence>
<dbReference type="GO" id="GO:0006654">
    <property type="term" value="P:phosphatidic acid biosynthetic process"/>
    <property type="evidence" value="ECO:0007669"/>
    <property type="project" value="TreeGrafter"/>
</dbReference>
<dbReference type="CDD" id="cd07989">
    <property type="entry name" value="LPLAT_AGPAT-like"/>
    <property type="match status" value="1"/>
</dbReference>
<proteinExistence type="predicted"/>
<comment type="pathway">
    <text evidence="1">Lipid metabolism.</text>
</comment>
<dbReference type="EMBL" id="CP000383">
    <property type="protein sequence ID" value="ABG60076.1"/>
    <property type="molecule type" value="Genomic_DNA"/>
</dbReference>
<evidence type="ECO:0000256" key="2">
    <source>
        <dbReference type="ARBA" id="ARBA00022679"/>
    </source>
</evidence>
<feature type="domain" description="Phospholipid/glycerol acyltransferase" evidence="4">
    <location>
        <begin position="65"/>
        <end position="180"/>
    </location>
</feature>
<gene>
    <name evidence="5" type="primary">plsC</name>
    <name evidence="5" type="ordered locus">CHU_2828</name>
</gene>
<organism evidence="5 6">
    <name type="scientific">Cytophaga hutchinsonii (strain ATCC 33406 / DSM 1761 / CIP 103989 / NBRC 15051 / NCIMB 9469 / D465)</name>
    <dbReference type="NCBI Taxonomy" id="269798"/>
    <lineage>
        <taxon>Bacteria</taxon>
        <taxon>Pseudomonadati</taxon>
        <taxon>Bacteroidota</taxon>
        <taxon>Cytophagia</taxon>
        <taxon>Cytophagales</taxon>
        <taxon>Cytophagaceae</taxon>
        <taxon>Cytophaga</taxon>
    </lineage>
</organism>
<evidence type="ECO:0000313" key="6">
    <source>
        <dbReference type="Proteomes" id="UP000001822"/>
    </source>
</evidence>
<dbReference type="SUPFAM" id="SSF69593">
    <property type="entry name" value="Glycerol-3-phosphate (1)-acyltransferase"/>
    <property type="match status" value="1"/>
</dbReference>
<protein>
    <submittedName>
        <fullName evidence="5">1-acyl-sn-glycerol-3-phosphate acyltransferase</fullName>
        <ecNumber evidence="5">2.3.1.51</ecNumber>
    </submittedName>
</protein>
<dbReference type="Pfam" id="PF01553">
    <property type="entry name" value="Acyltransferase"/>
    <property type="match status" value="1"/>
</dbReference>
<keyword evidence="2 5" id="KW-0808">Transferase</keyword>
<dbReference type="PANTHER" id="PTHR10434">
    <property type="entry name" value="1-ACYL-SN-GLYCEROL-3-PHOSPHATE ACYLTRANSFERASE"/>
    <property type="match status" value="1"/>
</dbReference>
<keyword evidence="3 5" id="KW-0012">Acyltransferase</keyword>
<dbReference type="GO" id="GO:0003841">
    <property type="term" value="F:1-acylglycerol-3-phosphate O-acyltransferase activity"/>
    <property type="evidence" value="ECO:0007669"/>
    <property type="project" value="UniProtKB-EC"/>
</dbReference>
<evidence type="ECO:0000259" key="4">
    <source>
        <dbReference type="SMART" id="SM00563"/>
    </source>
</evidence>
<dbReference type="InterPro" id="IPR002123">
    <property type="entry name" value="Plipid/glycerol_acylTrfase"/>
</dbReference>
<dbReference type="PANTHER" id="PTHR10434:SF11">
    <property type="entry name" value="1-ACYL-SN-GLYCEROL-3-PHOSPHATE ACYLTRANSFERASE"/>
    <property type="match status" value="1"/>
</dbReference>